<dbReference type="PANTHER" id="PTHR33164:SF95">
    <property type="entry name" value="TRANSCRIPTIONAL REGULATOR"/>
    <property type="match status" value="1"/>
</dbReference>
<reference evidence="2 3" key="1">
    <citation type="submission" date="2018-03" db="EMBL/GenBank/DDBJ databases">
        <title>The draft genome of Zobellella taiwanensis JCM 13381.</title>
        <authorList>
            <person name="Liu L."/>
            <person name="Li L."/>
            <person name="Wang T."/>
            <person name="Zhang X."/>
            <person name="Liang L."/>
        </authorList>
    </citation>
    <scope>NUCLEOTIDE SEQUENCE [LARGE SCALE GENOMIC DNA]</scope>
    <source>
        <strain evidence="2 3">JCM 13381</strain>
    </source>
</reference>
<dbReference type="InterPro" id="IPR036390">
    <property type="entry name" value="WH_DNA-bd_sf"/>
</dbReference>
<dbReference type="GO" id="GO:0006950">
    <property type="term" value="P:response to stress"/>
    <property type="evidence" value="ECO:0007669"/>
    <property type="project" value="TreeGrafter"/>
</dbReference>
<dbReference type="AlphaFoldDB" id="A0A2P7R6Y4"/>
<gene>
    <name evidence="2" type="ORF">C7I36_04485</name>
</gene>
<dbReference type="PRINTS" id="PR00598">
    <property type="entry name" value="HTHMARR"/>
</dbReference>
<evidence type="ECO:0000259" key="1">
    <source>
        <dbReference type="PROSITE" id="PS50995"/>
    </source>
</evidence>
<accession>A0A2P7R6Y4</accession>
<protein>
    <submittedName>
        <fullName evidence="2">MarR family transcriptional regulator</fullName>
    </submittedName>
</protein>
<dbReference type="PROSITE" id="PS50995">
    <property type="entry name" value="HTH_MARR_2"/>
    <property type="match status" value="1"/>
</dbReference>
<dbReference type="SMART" id="SM00347">
    <property type="entry name" value="HTH_MARR"/>
    <property type="match status" value="1"/>
</dbReference>
<dbReference type="OrthoDB" id="8906692at2"/>
<dbReference type="Proteomes" id="UP000242181">
    <property type="component" value="Unassembled WGS sequence"/>
</dbReference>
<evidence type="ECO:0000313" key="2">
    <source>
        <dbReference type="EMBL" id="PSJ45981.1"/>
    </source>
</evidence>
<dbReference type="RefSeq" id="WP_106452532.1">
    <property type="nucleotide sequence ID" value="NZ_PXYH01000004.1"/>
</dbReference>
<comment type="caution">
    <text evidence="2">The sequence shown here is derived from an EMBL/GenBank/DDBJ whole genome shotgun (WGS) entry which is preliminary data.</text>
</comment>
<sequence length="163" mass="18894">MEKPFSRERLTFRLDLLAQEAIRANDGIFQSRLGLKIHEVRVLRIIGNQPGIVFVELSRQASLERSQTSRIIQRLIKQGLVWRENDASDARRFRLFTTEEGELKRSEARRLSDALEALLMAPLQTPEAHMLDDLLARLSHWIRSGEYQQQLGDFERQEGGQPD</sequence>
<dbReference type="SUPFAM" id="SSF46785">
    <property type="entry name" value="Winged helix' DNA-binding domain"/>
    <property type="match status" value="1"/>
</dbReference>
<feature type="domain" description="HTH marR-type" evidence="1">
    <location>
        <begin position="7"/>
        <end position="140"/>
    </location>
</feature>
<name>A0A2P7R6Y4_9GAMM</name>
<dbReference type="InterPro" id="IPR000835">
    <property type="entry name" value="HTH_MarR-typ"/>
</dbReference>
<dbReference type="Gene3D" id="1.10.10.10">
    <property type="entry name" value="Winged helix-like DNA-binding domain superfamily/Winged helix DNA-binding domain"/>
    <property type="match status" value="1"/>
</dbReference>
<dbReference type="InterPro" id="IPR039422">
    <property type="entry name" value="MarR/SlyA-like"/>
</dbReference>
<keyword evidence="3" id="KW-1185">Reference proteome</keyword>
<dbReference type="EMBL" id="PXYH01000004">
    <property type="protein sequence ID" value="PSJ45981.1"/>
    <property type="molecule type" value="Genomic_DNA"/>
</dbReference>
<dbReference type="PANTHER" id="PTHR33164">
    <property type="entry name" value="TRANSCRIPTIONAL REGULATOR, MARR FAMILY"/>
    <property type="match status" value="1"/>
</dbReference>
<dbReference type="InterPro" id="IPR036388">
    <property type="entry name" value="WH-like_DNA-bd_sf"/>
</dbReference>
<dbReference type="Pfam" id="PF12802">
    <property type="entry name" value="MarR_2"/>
    <property type="match status" value="1"/>
</dbReference>
<dbReference type="GO" id="GO:0003700">
    <property type="term" value="F:DNA-binding transcription factor activity"/>
    <property type="evidence" value="ECO:0007669"/>
    <property type="project" value="InterPro"/>
</dbReference>
<evidence type="ECO:0000313" key="3">
    <source>
        <dbReference type="Proteomes" id="UP000242181"/>
    </source>
</evidence>
<organism evidence="2 3">
    <name type="scientific">Zobellella taiwanensis</name>
    <dbReference type="NCBI Taxonomy" id="347535"/>
    <lineage>
        <taxon>Bacteria</taxon>
        <taxon>Pseudomonadati</taxon>
        <taxon>Pseudomonadota</taxon>
        <taxon>Gammaproteobacteria</taxon>
        <taxon>Aeromonadales</taxon>
        <taxon>Aeromonadaceae</taxon>
        <taxon>Zobellella</taxon>
    </lineage>
</organism>
<proteinExistence type="predicted"/>